<gene>
    <name evidence="2" type="ORF">ACFFI0_21110</name>
</gene>
<evidence type="ECO:0000313" key="3">
    <source>
        <dbReference type="Proteomes" id="UP001589774"/>
    </source>
</evidence>
<organism evidence="2 3">
    <name type="scientific">Olivibacter oleidegradans</name>
    <dbReference type="NCBI Taxonomy" id="760123"/>
    <lineage>
        <taxon>Bacteria</taxon>
        <taxon>Pseudomonadati</taxon>
        <taxon>Bacteroidota</taxon>
        <taxon>Sphingobacteriia</taxon>
        <taxon>Sphingobacteriales</taxon>
        <taxon>Sphingobacteriaceae</taxon>
        <taxon>Olivibacter</taxon>
    </lineage>
</organism>
<keyword evidence="1" id="KW-0732">Signal</keyword>
<sequence>MRELLLICIMVLCYASAKACDICGCGVGSYYLGILPDFNKRFIGLRYQYNTMQTHLGPEGRHTPLTADETYQIVELWGAYNFGDRVRVMAFLPFNFNQRRVNAMEESGEKSGLGDIAAMAYYRIFEGGNTTTKFKLFNHSLWAGAGVKVPSGEYDNSERASVSADSPNNFQLGTGSTDFTFNVTYDARLMDMGFNLNLLYKFNTENQYEYRYGNKFTCNALFYYKILIDQKLRIAPNIGIRYEKAEQDVSYRRFYINQSGGNLTSAIAGLELNIGRYALGVNYQLPVDQHLADKRVHAGNRLMTHLSVSF</sequence>
<dbReference type="Pfam" id="PF13557">
    <property type="entry name" value="Phenol_MetA_deg"/>
    <property type="match status" value="1"/>
</dbReference>
<keyword evidence="3" id="KW-1185">Reference proteome</keyword>
<reference evidence="2 3" key="1">
    <citation type="submission" date="2024-09" db="EMBL/GenBank/DDBJ databases">
        <authorList>
            <person name="Sun Q."/>
            <person name="Mori K."/>
        </authorList>
    </citation>
    <scope>NUCLEOTIDE SEQUENCE [LARGE SCALE GENOMIC DNA]</scope>
    <source>
        <strain evidence="2 3">CCM 7765</strain>
    </source>
</reference>
<dbReference type="InterPro" id="IPR025737">
    <property type="entry name" value="FApF"/>
</dbReference>
<protein>
    <submittedName>
        <fullName evidence="2">Transporter</fullName>
    </submittedName>
</protein>
<proteinExistence type="predicted"/>
<accession>A0ABV6HPM8</accession>
<evidence type="ECO:0000256" key="1">
    <source>
        <dbReference type="SAM" id="SignalP"/>
    </source>
</evidence>
<evidence type="ECO:0000313" key="2">
    <source>
        <dbReference type="EMBL" id="MFC0320838.1"/>
    </source>
</evidence>
<feature type="signal peptide" evidence="1">
    <location>
        <begin position="1"/>
        <end position="19"/>
    </location>
</feature>
<name>A0ABV6HPM8_9SPHI</name>
<feature type="chain" id="PRO_5045455179" evidence="1">
    <location>
        <begin position="20"/>
        <end position="310"/>
    </location>
</feature>
<dbReference type="RefSeq" id="WP_130856562.1">
    <property type="nucleotide sequence ID" value="NZ_JBHLWO010000002.1"/>
</dbReference>
<comment type="caution">
    <text evidence="2">The sequence shown here is derived from an EMBL/GenBank/DDBJ whole genome shotgun (WGS) entry which is preliminary data.</text>
</comment>
<dbReference type="Proteomes" id="UP001589774">
    <property type="component" value="Unassembled WGS sequence"/>
</dbReference>
<dbReference type="EMBL" id="JBHLWO010000002">
    <property type="protein sequence ID" value="MFC0320838.1"/>
    <property type="molecule type" value="Genomic_DNA"/>
</dbReference>